<dbReference type="Proteomes" id="UP000824082">
    <property type="component" value="Unassembled WGS sequence"/>
</dbReference>
<evidence type="ECO:0000256" key="3">
    <source>
        <dbReference type="ARBA" id="ARBA00022833"/>
    </source>
</evidence>
<dbReference type="PROSITE" id="PS51257">
    <property type="entry name" value="PROKAR_LIPOPROTEIN"/>
    <property type="match status" value="1"/>
</dbReference>
<protein>
    <recommendedName>
        <fullName evidence="4">RanBP2-type domain-containing protein</fullName>
    </recommendedName>
</protein>
<dbReference type="InterPro" id="IPR036443">
    <property type="entry name" value="Znf_RanBP2_sf"/>
</dbReference>
<evidence type="ECO:0000313" key="5">
    <source>
        <dbReference type="EMBL" id="HIU40951.1"/>
    </source>
</evidence>
<evidence type="ECO:0000313" key="6">
    <source>
        <dbReference type="Proteomes" id="UP000824082"/>
    </source>
</evidence>
<keyword evidence="1" id="KW-0479">Metal-binding</keyword>
<name>A0A9D1IQM8_9FIRM</name>
<evidence type="ECO:0000259" key="4">
    <source>
        <dbReference type="PROSITE" id="PS50199"/>
    </source>
</evidence>
<evidence type="ECO:0000256" key="1">
    <source>
        <dbReference type="ARBA" id="ARBA00022723"/>
    </source>
</evidence>
<organism evidence="5 6">
    <name type="scientific">Candidatus Egerieicola faecale</name>
    <dbReference type="NCBI Taxonomy" id="2840774"/>
    <lineage>
        <taxon>Bacteria</taxon>
        <taxon>Bacillati</taxon>
        <taxon>Bacillota</taxon>
        <taxon>Clostridia</taxon>
        <taxon>Eubacteriales</taxon>
        <taxon>Oscillospiraceae</taxon>
        <taxon>Oscillospiraceae incertae sedis</taxon>
        <taxon>Candidatus Egerieicola</taxon>
    </lineage>
</organism>
<dbReference type="InterPro" id="IPR001876">
    <property type="entry name" value="Znf_RanBP2"/>
</dbReference>
<proteinExistence type="predicted"/>
<dbReference type="AlphaFoldDB" id="A0A9D1IQM8"/>
<dbReference type="EMBL" id="DVMX01000003">
    <property type="protein sequence ID" value="HIU40951.1"/>
    <property type="molecule type" value="Genomic_DNA"/>
</dbReference>
<keyword evidence="2" id="KW-0863">Zinc-finger</keyword>
<dbReference type="SUPFAM" id="SSF90209">
    <property type="entry name" value="Ran binding protein zinc finger-like"/>
    <property type="match status" value="1"/>
</dbReference>
<comment type="caution">
    <text evidence="5">The sequence shown here is derived from an EMBL/GenBank/DDBJ whole genome shotgun (WGS) entry which is preliminary data.</text>
</comment>
<dbReference type="Gene3D" id="4.10.1060.10">
    <property type="entry name" value="Zinc finger, RanBP2-type"/>
    <property type="match status" value="1"/>
</dbReference>
<dbReference type="GO" id="GO:0008270">
    <property type="term" value="F:zinc ion binding"/>
    <property type="evidence" value="ECO:0007669"/>
    <property type="project" value="UniProtKB-KW"/>
</dbReference>
<gene>
    <name evidence="5" type="ORF">IAD19_00155</name>
</gene>
<accession>A0A9D1IQM8</accession>
<keyword evidence="3" id="KW-0862">Zinc</keyword>
<evidence type="ECO:0000256" key="2">
    <source>
        <dbReference type="ARBA" id="ARBA00022771"/>
    </source>
</evidence>
<dbReference type="PROSITE" id="PS50199">
    <property type="entry name" value="ZF_RANBP2_2"/>
    <property type="match status" value="1"/>
</dbReference>
<feature type="domain" description="RanBP2-type" evidence="4">
    <location>
        <begin position="54"/>
        <end position="88"/>
    </location>
</feature>
<dbReference type="PROSITE" id="PS01358">
    <property type="entry name" value="ZF_RANBP2_1"/>
    <property type="match status" value="1"/>
</dbReference>
<reference evidence="5" key="1">
    <citation type="submission" date="2020-10" db="EMBL/GenBank/DDBJ databases">
        <authorList>
            <person name="Gilroy R."/>
        </authorList>
    </citation>
    <scope>NUCLEOTIDE SEQUENCE</scope>
    <source>
        <strain evidence="5">4509</strain>
    </source>
</reference>
<sequence length="89" mass="9507">MKRGLQKKISSILLLVVCVLFFSGCGLLQRNSSGSSGGFTEDEVTQIGRDSEEFAGLVQKISWTCPDCGRTNQAALEHCPICGAEKPAS</sequence>
<reference evidence="5" key="2">
    <citation type="journal article" date="2021" name="PeerJ">
        <title>Extensive microbial diversity within the chicken gut microbiome revealed by metagenomics and culture.</title>
        <authorList>
            <person name="Gilroy R."/>
            <person name="Ravi A."/>
            <person name="Getino M."/>
            <person name="Pursley I."/>
            <person name="Horton D.L."/>
            <person name="Alikhan N.F."/>
            <person name="Baker D."/>
            <person name="Gharbi K."/>
            <person name="Hall N."/>
            <person name="Watson M."/>
            <person name="Adriaenssens E.M."/>
            <person name="Foster-Nyarko E."/>
            <person name="Jarju S."/>
            <person name="Secka A."/>
            <person name="Antonio M."/>
            <person name="Oren A."/>
            <person name="Chaudhuri R.R."/>
            <person name="La Ragione R."/>
            <person name="Hildebrand F."/>
            <person name="Pallen M.J."/>
        </authorList>
    </citation>
    <scope>NUCLEOTIDE SEQUENCE</scope>
    <source>
        <strain evidence="5">4509</strain>
    </source>
</reference>